<dbReference type="EMBL" id="JAHLQT010047199">
    <property type="protein sequence ID" value="KAG7153290.1"/>
    <property type="molecule type" value="Genomic_DNA"/>
</dbReference>
<feature type="region of interest" description="Disordered" evidence="1">
    <location>
        <begin position="201"/>
        <end position="226"/>
    </location>
</feature>
<dbReference type="GO" id="GO:0007267">
    <property type="term" value="P:cell-cell signaling"/>
    <property type="evidence" value="ECO:0007669"/>
    <property type="project" value="TreeGrafter"/>
</dbReference>
<keyword evidence="2" id="KW-1133">Transmembrane helix</keyword>
<comment type="caution">
    <text evidence="3">The sequence shown here is derived from an EMBL/GenBank/DDBJ whole genome shotgun (WGS) entry which is preliminary data.</text>
</comment>
<accession>A0A8J5MJA2</accession>
<keyword evidence="4" id="KW-1185">Reference proteome</keyword>
<feature type="region of interest" description="Disordered" evidence="1">
    <location>
        <begin position="501"/>
        <end position="520"/>
    </location>
</feature>
<keyword evidence="2" id="KW-0812">Transmembrane</keyword>
<feature type="compositionally biased region" description="Acidic residues" evidence="1">
    <location>
        <begin position="150"/>
        <end position="182"/>
    </location>
</feature>
<proteinExistence type="predicted"/>
<evidence type="ECO:0000256" key="1">
    <source>
        <dbReference type="SAM" id="MobiDB-lite"/>
    </source>
</evidence>
<evidence type="ECO:0000256" key="2">
    <source>
        <dbReference type="SAM" id="Phobius"/>
    </source>
</evidence>
<protein>
    <submittedName>
        <fullName evidence="3">Extracellular serine/threonine protein kinase four-jointed-like 1</fullName>
    </submittedName>
</protein>
<keyword evidence="3" id="KW-0418">Kinase</keyword>
<dbReference type="Proteomes" id="UP000747542">
    <property type="component" value="Unassembled WGS sequence"/>
</dbReference>
<evidence type="ECO:0000313" key="4">
    <source>
        <dbReference type="Proteomes" id="UP000747542"/>
    </source>
</evidence>
<dbReference type="AlphaFoldDB" id="A0A8J5MJA2"/>
<dbReference type="GO" id="GO:0004674">
    <property type="term" value="F:protein serine/threonine kinase activity"/>
    <property type="evidence" value="ECO:0007669"/>
    <property type="project" value="UniProtKB-KW"/>
</dbReference>
<feature type="transmembrane region" description="Helical" evidence="2">
    <location>
        <begin position="68"/>
        <end position="89"/>
    </location>
</feature>
<evidence type="ECO:0000313" key="3">
    <source>
        <dbReference type="EMBL" id="KAG7153290.1"/>
    </source>
</evidence>
<dbReference type="InterPro" id="IPR024868">
    <property type="entry name" value="FJX1/FJ"/>
</dbReference>
<keyword evidence="2" id="KW-0472">Membrane</keyword>
<dbReference type="PANTHER" id="PTHR13147">
    <property type="entry name" value="FOUR-JOINTED BOX PROTEIN 1"/>
    <property type="match status" value="1"/>
</dbReference>
<feature type="compositionally biased region" description="Basic and acidic residues" evidence="1">
    <location>
        <begin position="501"/>
        <end position="511"/>
    </location>
</feature>
<dbReference type="PANTHER" id="PTHR13147:SF5">
    <property type="entry name" value="FOUR-JOINTED BOX PROTEIN 1"/>
    <property type="match status" value="1"/>
</dbReference>
<name>A0A8J5MJA2_HOMAM</name>
<dbReference type="OrthoDB" id="10055077at2759"/>
<dbReference type="GO" id="GO:0005615">
    <property type="term" value="C:extracellular space"/>
    <property type="evidence" value="ECO:0007669"/>
    <property type="project" value="TreeGrafter"/>
</dbReference>
<gene>
    <name evidence="3" type="primary">fj-L1</name>
    <name evidence="3" type="ORF">Hamer_G010585</name>
</gene>
<keyword evidence="3" id="KW-0723">Serine/threonine-protein kinase</keyword>
<organism evidence="3 4">
    <name type="scientific">Homarus americanus</name>
    <name type="common">American lobster</name>
    <dbReference type="NCBI Taxonomy" id="6706"/>
    <lineage>
        <taxon>Eukaryota</taxon>
        <taxon>Metazoa</taxon>
        <taxon>Ecdysozoa</taxon>
        <taxon>Arthropoda</taxon>
        <taxon>Crustacea</taxon>
        <taxon>Multicrustacea</taxon>
        <taxon>Malacostraca</taxon>
        <taxon>Eumalacostraca</taxon>
        <taxon>Eucarida</taxon>
        <taxon>Decapoda</taxon>
        <taxon>Pleocyemata</taxon>
        <taxon>Astacidea</taxon>
        <taxon>Nephropoidea</taxon>
        <taxon>Nephropidae</taxon>
        <taxon>Homarus</taxon>
    </lineage>
</organism>
<keyword evidence="3" id="KW-0808">Transferase</keyword>
<sequence length="704" mass="79998">MIVVNSIMASPDSPRLNLATASRDFLTTVDYPLRPVVSRTWGKPFRTHRRWSWCYFPQSFPVYRMQRLVSVVLCLLGLLLLSLVAFVLVQVTPTTQVLRGGGLMMAAHTRNNGLDLMSVNDNTKWDVGLGVGRTVRKLEDHPEYKRSVEDDYTDDDDDDFDDDEDDLILNDSYDEDYDNQEDDEYNPVFDMKYFDFSVKEEGGDNKRKTHTSQQEEAAEDRSTFKTPTVRETWKNLPQVNLISDYGLEVVVEGVVFSPAVEALLLEPEISDATVGRVQERLRSQEVTGLKEPTWERCGRPKNQWVELVGGGAACARYRYPDDYLLVGEVVSFYLSRLLGVGHVPPVALSEPTQPRWSTVAPQMARAGWGDAPVVVLTPWVHGLVRDHMPSILLDVVLKNSTLSILEEEGETQKEEPEDGLQGHKLYKVANIKDQSILTKTNVEKEDRRDGKQGLRVTGIEDPKTLDLVKESNLKKGRTEDETQRFRITGIKDQVTLTKINDGDLQKKHTGEDEMQGLKGRRSLKQAAERDLVRLLQWSDLLVFDYLTGNYDRVAYMQDAAEKEGRPQILSGTIHNLVRSEATDALWLLDNESGLMDAYTLLYGTADPAQSSRFLTFHTRMLESMCIFRRSTMEAILGLIHHPEPQNLLVEFVKAHEPLFHKLPDPKLNDVFVKYFPQRVAQVHDWMAKCVASIANLPHPHHLHG</sequence>
<reference evidence="3" key="1">
    <citation type="journal article" date="2021" name="Sci. Adv.">
        <title>The American lobster genome reveals insights on longevity, neural, and immune adaptations.</title>
        <authorList>
            <person name="Polinski J.M."/>
            <person name="Zimin A.V."/>
            <person name="Clark K.F."/>
            <person name="Kohn A.B."/>
            <person name="Sadowski N."/>
            <person name="Timp W."/>
            <person name="Ptitsyn A."/>
            <person name="Khanna P."/>
            <person name="Romanova D.Y."/>
            <person name="Williams P."/>
            <person name="Greenwood S.J."/>
            <person name="Moroz L.L."/>
            <person name="Walt D.R."/>
            <person name="Bodnar A.G."/>
        </authorList>
    </citation>
    <scope>NUCLEOTIDE SEQUENCE</scope>
    <source>
        <strain evidence="3">GMGI-L3</strain>
    </source>
</reference>
<feature type="region of interest" description="Disordered" evidence="1">
    <location>
        <begin position="145"/>
        <end position="182"/>
    </location>
</feature>